<dbReference type="InterPro" id="IPR010982">
    <property type="entry name" value="Lambda_DNA-bd_dom_sf"/>
</dbReference>
<dbReference type="SUPFAM" id="SSF47413">
    <property type="entry name" value="lambda repressor-like DNA-binding domains"/>
    <property type="match status" value="1"/>
</dbReference>
<reference evidence="6 7" key="1">
    <citation type="submission" date="2016-10" db="EMBL/GenBank/DDBJ databases">
        <authorList>
            <person name="de Groot N.N."/>
        </authorList>
    </citation>
    <scope>NUCLEOTIDE SEQUENCE [LARGE SCALE GENOMIC DNA]</scope>
    <source>
        <strain evidence="6 7">NP_1H</strain>
    </source>
</reference>
<dbReference type="InterPro" id="IPR000843">
    <property type="entry name" value="HTH_LacI"/>
</dbReference>
<organism evidence="6 7">
    <name type="scientific">Arthrobacter subterraneus</name>
    <dbReference type="NCBI Taxonomy" id="335973"/>
    <lineage>
        <taxon>Bacteria</taxon>
        <taxon>Bacillati</taxon>
        <taxon>Actinomycetota</taxon>
        <taxon>Actinomycetes</taxon>
        <taxon>Micrococcales</taxon>
        <taxon>Micrococcaceae</taxon>
        <taxon>Arthrobacter</taxon>
    </lineage>
</organism>
<evidence type="ECO:0000256" key="3">
    <source>
        <dbReference type="ARBA" id="ARBA00023163"/>
    </source>
</evidence>
<dbReference type="AlphaFoldDB" id="A0A1G8CA21"/>
<keyword evidence="1" id="KW-0805">Transcription regulation</keyword>
<keyword evidence="7" id="KW-1185">Reference proteome</keyword>
<gene>
    <name evidence="6" type="ORF">SAMN04488693_101204</name>
</gene>
<dbReference type="GO" id="GO:0000976">
    <property type="term" value="F:transcription cis-regulatory region binding"/>
    <property type="evidence" value="ECO:0007669"/>
    <property type="project" value="TreeGrafter"/>
</dbReference>
<protein>
    <submittedName>
        <fullName evidence="6">Transcriptional regulator, LacI family</fullName>
    </submittedName>
</protein>
<dbReference type="STRING" id="335973.SAMN04488693_101204"/>
<dbReference type="PROSITE" id="PS50932">
    <property type="entry name" value="HTH_LACI_2"/>
    <property type="match status" value="1"/>
</dbReference>
<dbReference type="PANTHER" id="PTHR30146">
    <property type="entry name" value="LACI-RELATED TRANSCRIPTIONAL REPRESSOR"/>
    <property type="match status" value="1"/>
</dbReference>
<dbReference type="PROSITE" id="PS50943">
    <property type="entry name" value="HTH_CROC1"/>
    <property type="match status" value="1"/>
</dbReference>
<dbReference type="Proteomes" id="UP000199258">
    <property type="component" value="Unassembled WGS sequence"/>
</dbReference>
<dbReference type="CDD" id="cd01392">
    <property type="entry name" value="HTH_LacI"/>
    <property type="match status" value="1"/>
</dbReference>
<sequence length="327" mass="35423">MVTSRDVAQLAGVSQATVSRALSSSSKLSPETAARVRAAMETLGYVPHAGAQAMKTRRTRTIGVVVDDLTNPFYPEILDEVTRELDGAGYRVVIWNAGGDSHSDALAAIRERAVDGVVFTTATEESPELQVAVEQDSPIVLINRIVDGLDCDQVASENFAGGAAVADYLSAHGRTGVALIGGTERASTSRDRCTGFLNRMAEHGHPVPAHLQFGGEFSHDRAVRIVEEFLQRDPRPMAVFCVNDYMAFGALDALRKNGLSAPADCWVIGYDDVEMASWESFGLTTVRQPSREMARVGARMLLDRLQNPDLPAHQVRFPGTLIKRRSA</sequence>
<dbReference type="Gene3D" id="3.40.50.2300">
    <property type="match status" value="2"/>
</dbReference>
<dbReference type="InterPro" id="IPR001387">
    <property type="entry name" value="Cro/C1-type_HTH"/>
</dbReference>
<evidence type="ECO:0000259" key="4">
    <source>
        <dbReference type="PROSITE" id="PS50932"/>
    </source>
</evidence>
<dbReference type="CDD" id="cd06278">
    <property type="entry name" value="PBP1_LacI-like"/>
    <property type="match status" value="1"/>
</dbReference>
<evidence type="ECO:0000313" key="7">
    <source>
        <dbReference type="Proteomes" id="UP000199258"/>
    </source>
</evidence>
<dbReference type="Pfam" id="PF00356">
    <property type="entry name" value="LacI"/>
    <property type="match status" value="1"/>
</dbReference>
<dbReference type="InterPro" id="IPR046335">
    <property type="entry name" value="LacI/GalR-like_sensor"/>
</dbReference>
<dbReference type="EMBL" id="FNDT01000001">
    <property type="protein sequence ID" value="SDH42336.1"/>
    <property type="molecule type" value="Genomic_DNA"/>
</dbReference>
<evidence type="ECO:0000256" key="1">
    <source>
        <dbReference type="ARBA" id="ARBA00023015"/>
    </source>
</evidence>
<evidence type="ECO:0000256" key="2">
    <source>
        <dbReference type="ARBA" id="ARBA00023125"/>
    </source>
</evidence>
<feature type="domain" description="HTH lacI-type" evidence="4">
    <location>
        <begin position="2"/>
        <end position="56"/>
    </location>
</feature>
<dbReference type="SMART" id="SM00354">
    <property type="entry name" value="HTH_LACI"/>
    <property type="match status" value="1"/>
</dbReference>
<keyword evidence="3" id="KW-0804">Transcription</keyword>
<dbReference type="PANTHER" id="PTHR30146:SF109">
    <property type="entry name" value="HTH-TYPE TRANSCRIPTIONAL REGULATOR GALS"/>
    <property type="match status" value="1"/>
</dbReference>
<dbReference type="RefSeq" id="WP_175460052.1">
    <property type="nucleotide sequence ID" value="NZ_FNDT01000001.1"/>
</dbReference>
<name>A0A1G8CA21_9MICC</name>
<dbReference type="SUPFAM" id="SSF53822">
    <property type="entry name" value="Periplasmic binding protein-like I"/>
    <property type="match status" value="1"/>
</dbReference>
<dbReference type="Pfam" id="PF13377">
    <property type="entry name" value="Peripla_BP_3"/>
    <property type="match status" value="1"/>
</dbReference>
<feature type="domain" description="HTH cro/C1-type" evidence="5">
    <location>
        <begin position="3"/>
        <end position="46"/>
    </location>
</feature>
<proteinExistence type="predicted"/>
<evidence type="ECO:0000313" key="6">
    <source>
        <dbReference type="EMBL" id="SDH42336.1"/>
    </source>
</evidence>
<keyword evidence="2" id="KW-0238">DNA-binding</keyword>
<accession>A0A1G8CA21</accession>
<evidence type="ECO:0000259" key="5">
    <source>
        <dbReference type="PROSITE" id="PS50943"/>
    </source>
</evidence>
<dbReference type="GO" id="GO:0003700">
    <property type="term" value="F:DNA-binding transcription factor activity"/>
    <property type="evidence" value="ECO:0007669"/>
    <property type="project" value="TreeGrafter"/>
</dbReference>
<dbReference type="InterPro" id="IPR028082">
    <property type="entry name" value="Peripla_BP_I"/>
</dbReference>
<dbReference type="Gene3D" id="1.10.260.40">
    <property type="entry name" value="lambda repressor-like DNA-binding domains"/>
    <property type="match status" value="1"/>
</dbReference>